<dbReference type="STRING" id="1963.AQJ27_20465"/>
<comment type="caution">
    <text evidence="2">The sequence shown here is derived from an EMBL/GenBank/DDBJ whole genome shotgun (WGS) entry which is preliminary data.</text>
</comment>
<dbReference type="InterPro" id="IPR036278">
    <property type="entry name" value="Sialidase_sf"/>
</dbReference>
<dbReference type="SUPFAM" id="SSF50939">
    <property type="entry name" value="Sialidases"/>
    <property type="match status" value="1"/>
</dbReference>
<dbReference type="Gene3D" id="2.130.10.10">
    <property type="entry name" value="YVTN repeat-like/Quinoprotein amine dehydrogenase"/>
    <property type="match status" value="1"/>
</dbReference>
<dbReference type="EMBL" id="BDQI01000005">
    <property type="protein sequence ID" value="GAX51753.1"/>
    <property type="molecule type" value="Genomic_DNA"/>
</dbReference>
<reference evidence="3" key="1">
    <citation type="submission" date="2017-05" db="EMBL/GenBank/DDBJ databases">
        <title>Streptomyces olivochromogenes NBRC 3561 whole genome shotgun sequence.</title>
        <authorList>
            <person name="Dohra H."/>
            <person name="Kodani S."/>
        </authorList>
    </citation>
    <scope>NUCLEOTIDE SEQUENCE [LARGE SCALE GENOMIC DNA]</scope>
    <source>
        <strain evidence="3">NBRC 3561</strain>
    </source>
</reference>
<organism evidence="2 3">
    <name type="scientific">Streptomyces olivochromogenes</name>
    <dbReference type="NCBI Taxonomy" id="1963"/>
    <lineage>
        <taxon>Bacteria</taxon>
        <taxon>Bacillati</taxon>
        <taxon>Actinomycetota</taxon>
        <taxon>Actinomycetes</taxon>
        <taxon>Kitasatosporales</taxon>
        <taxon>Streptomycetaceae</taxon>
        <taxon>Streptomyces</taxon>
    </lineage>
</organism>
<dbReference type="PROSITE" id="PS51257">
    <property type="entry name" value="PROKAR_LIPOPROTEIN"/>
    <property type="match status" value="1"/>
</dbReference>
<keyword evidence="1" id="KW-0732">Signal</keyword>
<accession>A0A250VC30</accession>
<protein>
    <recommendedName>
        <fullName evidence="4">Lipoprotein</fullName>
    </recommendedName>
</protein>
<dbReference type="InterPro" id="IPR015943">
    <property type="entry name" value="WD40/YVTN_repeat-like_dom_sf"/>
</dbReference>
<proteinExistence type="predicted"/>
<evidence type="ECO:0008006" key="4">
    <source>
        <dbReference type="Google" id="ProtNLM"/>
    </source>
</evidence>
<feature type="chain" id="PRO_5011539468" description="Lipoprotein" evidence="1">
    <location>
        <begin position="31"/>
        <end position="436"/>
    </location>
</feature>
<sequence length="436" mass="45129">MRTRGGRLAAVASLAASAALVLGGCGRINAGDTGTGDTSAAELGFKEYAGAVDYPSVTGPHNKGYVAPREGLRQLVPLGDCALGEGTFANGYRYVNVNWTGSDGCTKLSITPKPGADDETDVPYSMRSGWPGGGLPGDVVVPWDDGSLIGVGATLTRRAPNGEQFRLATLPLTFNTRPEQETADDASVNTAVRVGSLLLIGGGQSVDQVESPYVFASDDAGKTVRRVPLPPIDGRQPSTPVGDFGVNGKEVVAFGAAATNAFDFHSSGTIPFWRSADGGAHWTSGEITGMPPGTQVHSILYASDHWFAMGGYARAGAFYDSLPLVLTSKDGTHWTRMDTSAMGTGEITAATVDSAGHPVLVGSAPRPKSKPNTRTVLCSSVWVGNGTTTGWKRGGLGCSEDPPRTAVTLADGRVLIAGNRDLWLSRSPGPGRGHGS</sequence>
<dbReference type="RefSeq" id="WP_067370833.1">
    <property type="nucleotide sequence ID" value="NZ_BDQI01000005.1"/>
</dbReference>
<dbReference type="AlphaFoldDB" id="A0A250VC30"/>
<keyword evidence="3" id="KW-1185">Reference proteome</keyword>
<dbReference type="Proteomes" id="UP000217446">
    <property type="component" value="Unassembled WGS sequence"/>
</dbReference>
<evidence type="ECO:0000313" key="3">
    <source>
        <dbReference type="Proteomes" id="UP000217446"/>
    </source>
</evidence>
<evidence type="ECO:0000256" key="1">
    <source>
        <dbReference type="SAM" id="SignalP"/>
    </source>
</evidence>
<evidence type="ECO:0000313" key="2">
    <source>
        <dbReference type="EMBL" id="GAX51753.1"/>
    </source>
</evidence>
<gene>
    <name evidence="2" type="ORF">SO3561_03260</name>
</gene>
<feature type="signal peptide" evidence="1">
    <location>
        <begin position="1"/>
        <end position="30"/>
    </location>
</feature>
<name>A0A250VC30_STROL</name>